<dbReference type="Proteomes" id="UP000544331">
    <property type="component" value="Unassembled WGS sequence"/>
</dbReference>
<dbReference type="AlphaFoldDB" id="A0A8H6DMX8"/>
<feature type="compositionally biased region" description="Basic residues" evidence="1">
    <location>
        <begin position="140"/>
        <end position="161"/>
    </location>
</feature>
<dbReference type="OrthoDB" id="5091334at2759"/>
<protein>
    <submittedName>
        <fullName evidence="2">Uncharacterized protein</fullName>
    </submittedName>
</protein>
<feature type="compositionally biased region" description="Low complexity" evidence="1">
    <location>
        <begin position="33"/>
        <end position="44"/>
    </location>
</feature>
<sequence length="297" mass="33456">MTLDKTINKSDPAPDHDVSSTSDRAQRQDHPISSSAEASNSNAEPPKIPGQSISTSQAVQSKSNNPPITGDMGIQDSQSGVGRRPDRPIPESLRNEEPHSSYVNEEDYGKEEDYDQEQDYDSEQDYDQEQDHGKEQKPGKEKKHAKAQKNGKGQKHGKKQKPSHDSTASDHSSADSTGTDLATDRLVAIDFTVYRTEYHSRYPWCPARSFFSMSLAEIMEDVQFEKDGGVTISLECTVGEEDLVYRRKARTEERFRVLQQRLTRLIDTLKDETPPNKKGDPTFEIIIESLGPRRWTS</sequence>
<gene>
    <name evidence="2" type="ORF">FMUND_3840</name>
</gene>
<feature type="compositionally biased region" description="Acidic residues" evidence="1">
    <location>
        <begin position="104"/>
        <end position="128"/>
    </location>
</feature>
<dbReference type="EMBL" id="JAAOAN010000121">
    <property type="protein sequence ID" value="KAF5721092.1"/>
    <property type="molecule type" value="Genomic_DNA"/>
</dbReference>
<comment type="caution">
    <text evidence="2">The sequence shown here is derived from an EMBL/GenBank/DDBJ whole genome shotgun (WGS) entry which is preliminary data.</text>
</comment>
<feature type="compositionally biased region" description="Polar residues" evidence="1">
    <location>
        <begin position="51"/>
        <end position="67"/>
    </location>
</feature>
<evidence type="ECO:0000313" key="2">
    <source>
        <dbReference type="EMBL" id="KAF5721092.1"/>
    </source>
</evidence>
<accession>A0A8H6DMX8</accession>
<evidence type="ECO:0000256" key="1">
    <source>
        <dbReference type="SAM" id="MobiDB-lite"/>
    </source>
</evidence>
<proteinExistence type="predicted"/>
<feature type="region of interest" description="Disordered" evidence="1">
    <location>
        <begin position="1"/>
        <end position="178"/>
    </location>
</feature>
<keyword evidence="3" id="KW-1185">Reference proteome</keyword>
<feature type="compositionally biased region" description="Basic and acidic residues" evidence="1">
    <location>
        <begin position="1"/>
        <end position="30"/>
    </location>
</feature>
<name>A0A8H6DMX8_9HYPO</name>
<evidence type="ECO:0000313" key="3">
    <source>
        <dbReference type="Proteomes" id="UP000544331"/>
    </source>
</evidence>
<feature type="compositionally biased region" description="Basic and acidic residues" evidence="1">
    <location>
        <begin position="83"/>
        <end position="99"/>
    </location>
</feature>
<organism evidence="2 3">
    <name type="scientific">Fusarium mundagurra</name>
    <dbReference type="NCBI Taxonomy" id="1567541"/>
    <lineage>
        <taxon>Eukaryota</taxon>
        <taxon>Fungi</taxon>
        <taxon>Dikarya</taxon>
        <taxon>Ascomycota</taxon>
        <taxon>Pezizomycotina</taxon>
        <taxon>Sordariomycetes</taxon>
        <taxon>Hypocreomycetidae</taxon>
        <taxon>Hypocreales</taxon>
        <taxon>Nectriaceae</taxon>
        <taxon>Fusarium</taxon>
        <taxon>Fusarium fujikuroi species complex</taxon>
    </lineage>
</organism>
<feature type="compositionally biased region" description="Basic and acidic residues" evidence="1">
    <location>
        <begin position="129"/>
        <end position="139"/>
    </location>
</feature>
<reference evidence="2 3" key="1">
    <citation type="submission" date="2020-05" db="EMBL/GenBank/DDBJ databases">
        <title>Identification and distribution of gene clusters putatively required for synthesis of sphingolipid metabolism inhibitors in phylogenetically diverse species of the filamentous fungus Fusarium.</title>
        <authorList>
            <person name="Kim H.-S."/>
            <person name="Busman M."/>
            <person name="Brown D.W."/>
            <person name="Divon H."/>
            <person name="Uhlig S."/>
            <person name="Proctor R.H."/>
        </authorList>
    </citation>
    <scope>NUCLEOTIDE SEQUENCE [LARGE SCALE GENOMIC DNA]</scope>
    <source>
        <strain evidence="2 3">NRRL 66235</strain>
    </source>
</reference>